<feature type="compositionally biased region" description="Pro residues" evidence="1">
    <location>
        <begin position="247"/>
        <end position="257"/>
    </location>
</feature>
<dbReference type="InterPro" id="IPR015020">
    <property type="entry name" value="Rv2525c-like_Glyco_Hydro-like"/>
</dbReference>
<dbReference type="Gene3D" id="3.20.20.80">
    <property type="entry name" value="Glycosidases"/>
    <property type="match status" value="1"/>
</dbReference>
<dbReference type="RefSeq" id="WP_394834563.1">
    <property type="nucleotide sequence ID" value="NZ_CP089929.1"/>
</dbReference>
<proteinExistence type="predicted"/>
<evidence type="ECO:0000256" key="2">
    <source>
        <dbReference type="SAM" id="SignalP"/>
    </source>
</evidence>
<evidence type="ECO:0000259" key="3">
    <source>
        <dbReference type="Pfam" id="PF08924"/>
    </source>
</evidence>
<reference evidence="4" key="1">
    <citation type="submission" date="2021-12" db="EMBL/GenBank/DDBJ databases">
        <title>Discovery of the Pendulisporaceae a myxobacterial family with distinct sporulation behavior and unique specialized metabolism.</title>
        <authorList>
            <person name="Garcia R."/>
            <person name="Popoff A."/>
            <person name="Bader C.D."/>
            <person name="Loehr J."/>
            <person name="Walesch S."/>
            <person name="Walt C."/>
            <person name="Boldt J."/>
            <person name="Bunk B."/>
            <person name="Haeckl F.J.F.P.J."/>
            <person name="Gunesch A.P."/>
            <person name="Birkelbach J."/>
            <person name="Nuebel U."/>
            <person name="Pietschmann T."/>
            <person name="Bach T."/>
            <person name="Mueller R."/>
        </authorList>
    </citation>
    <scope>NUCLEOTIDE SEQUENCE</scope>
    <source>
        <strain evidence="4">MSr11367</strain>
    </source>
</reference>
<feature type="region of interest" description="Disordered" evidence="1">
    <location>
        <begin position="238"/>
        <end position="261"/>
    </location>
</feature>
<accession>A0ABZ2L6V8</accession>
<protein>
    <submittedName>
        <fullName evidence="4">DUF1906 domain-containing protein</fullName>
    </submittedName>
</protein>
<organism evidence="4 5">
    <name type="scientific">Pendulispora rubella</name>
    <dbReference type="NCBI Taxonomy" id="2741070"/>
    <lineage>
        <taxon>Bacteria</taxon>
        <taxon>Pseudomonadati</taxon>
        <taxon>Myxococcota</taxon>
        <taxon>Myxococcia</taxon>
        <taxon>Myxococcales</taxon>
        <taxon>Sorangiineae</taxon>
        <taxon>Pendulisporaceae</taxon>
        <taxon>Pendulispora</taxon>
    </lineage>
</organism>
<dbReference type="SUPFAM" id="SSF51445">
    <property type="entry name" value="(Trans)glycosidases"/>
    <property type="match status" value="1"/>
</dbReference>
<gene>
    <name evidence="4" type="ORF">LVJ94_49520</name>
</gene>
<evidence type="ECO:0000256" key="1">
    <source>
        <dbReference type="SAM" id="MobiDB-lite"/>
    </source>
</evidence>
<name>A0ABZ2L6V8_9BACT</name>
<dbReference type="PROSITE" id="PS51257">
    <property type="entry name" value="PROKAR_LIPOPROTEIN"/>
    <property type="match status" value="1"/>
</dbReference>
<keyword evidence="2" id="KW-0732">Signal</keyword>
<dbReference type="InterPro" id="IPR017853">
    <property type="entry name" value="GH"/>
</dbReference>
<feature type="chain" id="PRO_5045270315" evidence="2">
    <location>
        <begin position="24"/>
        <end position="556"/>
    </location>
</feature>
<evidence type="ECO:0000313" key="4">
    <source>
        <dbReference type="EMBL" id="WXB04920.1"/>
    </source>
</evidence>
<dbReference type="Pfam" id="PF08924">
    <property type="entry name" value="Rv2525c_GlyHyd-like"/>
    <property type="match status" value="1"/>
</dbReference>
<keyword evidence="5" id="KW-1185">Reference proteome</keyword>
<dbReference type="EMBL" id="CP089983">
    <property type="protein sequence ID" value="WXB04920.1"/>
    <property type="molecule type" value="Genomic_DNA"/>
</dbReference>
<feature type="signal peptide" evidence="2">
    <location>
        <begin position="1"/>
        <end position="23"/>
    </location>
</feature>
<feature type="domain" description="Rv2525c-like glycoside hydrolase-like" evidence="3">
    <location>
        <begin position="62"/>
        <end position="220"/>
    </location>
</feature>
<dbReference type="Proteomes" id="UP001374803">
    <property type="component" value="Chromosome"/>
</dbReference>
<sequence>MQRRPIHLLFGFCLLFLTACVVGGCAASDGGNEDDDLGVTSDGVQIVQKGVDYSFARPSPSRLRAEGYTFAARYLSWLPNSKVLSGGEASQLRNAGVDIVLVWEYSAHDALDGYNGGVTQANEAIRQANALGMPAGRPIYFGVDFDAREDQQGTINAYFDGVASVIGRQRTGAYAGYHVIRRLFDAGKIGYGWQTYAWSGGNWDGRAQLRQVQNGITAAGSGGCCDLNHAVANDFGQWAGSGGGNPTDPPPGGPPPSDCSVHGDGKLYCKNTPGADMHSAANYGSSVVNHLRSSYSWFDCWGTGERHTGGNTTWYHTMGDDNRNWGWVPGVNLNTPDAFDANPSAHGLRQCDGGGSPPPSSGNCDVQGDGKLYCKNTAGAAMHSAANYGSSVVNHVRTSYSWFDCWGTGERHAGGNTTWYHTLGDDNGNWGWVPGVDLSTPDSFDANPSAHGLKQCGGSASDCSVHDDGKLYCTNTAGAAMHSAANYSSSVVNHVRTAYSWFDCWGTGERHAGGNTTWYHTLGDDNGNWGWVPGVDLKTPDAFDANPSQQGLRRCN</sequence>
<evidence type="ECO:0000313" key="5">
    <source>
        <dbReference type="Proteomes" id="UP001374803"/>
    </source>
</evidence>